<accession>A0A9P5YWR2</accession>
<feature type="transmembrane region" description="Helical" evidence="1">
    <location>
        <begin position="242"/>
        <end position="265"/>
    </location>
</feature>
<feature type="transmembrane region" description="Helical" evidence="1">
    <location>
        <begin position="12"/>
        <end position="33"/>
    </location>
</feature>
<proteinExistence type="predicted"/>
<dbReference type="AlphaFoldDB" id="A0A9P5YWR2"/>
<reference evidence="2" key="1">
    <citation type="submission" date="2020-11" db="EMBL/GenBank/DDBJ databases">
        <authorList>
            <consortium name="DOE Joint Genome Institute"/>
            <person name="Ahrendt S."/>
            <person name="Riley R."/>
            <person name="Andreopoulos W."/>
            <person name="Labutti K."/>
            <person name="Pangilinan J."/>
            <person name="Ruiz-Duenas F.J."/>
            <person name="Barrasa J.M."/>
            <person name="Sanchez-Garcia M."/>
            <person name="Camarero S."/>
            <person name="Miyauchi S."/>
            <person name="Serrano A."/>
            <person name="Linde D."/>
            <person name="Babiker R."/>
            <person name="Drula E."/>
            <person name="Ayuso-Fernandez I."/>
            <person name="Pacheco R."/>
            <person name="Padilla G."/>
            <person name="Ferreira P."/>
            <person name="Barriuso J."/>
            <person name="Kellner H."/>
            <person name="Castanera R."/>
            <person name="Alfaro M."/>
            <person name="Ramirez L."/>
            <person name="Pisabarro A.G."/>
            <person name="Kuo A."/>
            <person name="Tritt A."/>
            <person name="Lipzen A."/>
            <person name="He G."/>
            <person name="Yan M."/>
            <person name="Ng V."/>
            <person name="Cullen D."/>
            <person name="Martin F."/>
            <person name="Rosso M.-N."/>
            <person name="Henrissat B."/>
            <person name="Hibbett D."/>
            <person name="Martinez A.T."/>
            <person name="Grigoriev I.V."/>
        </authorList>
    </citation>
    <scope>NUCLEOTIDE SEQUENCE</scope>
    <source>
        <strain evidence="2">CIRM-BRFM 674</strain>
    </source>
</reference>
<protein>
    <submittedName>
        <fullName evidence="2">Uncharacterized protein</fullName>
    </submittedName>
</protein>
<feature type="transmembrane region" description="Helical" evidence="1">
    <location>
        <begin position="171"/>
        <end position="193"/>
    </location>
</feature>
<feature type="transmembrane region" description="Helical" evidence="1">
    <location>
        <begin position="127"/>
        <end position="151"/>
    </location>
</feature>
<evidence type="ECO:0000256" key="1">
    <source>
        <dbReference type="SAM" id="Phobius"/>
    </source>
</evidence>
<sequence length="335" mass="37287">MLPDSQNVGATFASALFYGLYLTTLFHCLRWLAFTDDGWSFRKQINWPMLSITLILFGLLTLSRAINLQNTMSQVDGEGYSKPGEVFTTTRLTWMAVVTCTDANVSTLLADAVLISRCFIIYERSRWVIVFPVLLWLGGVLLTALQAYWQIVQSASILKAWEPVNMTVGPGTILMPFWASTIVLNGYATFMIVRRIYRVTKGSKASTGIRQLEFAMRIIIESGFLYVAVAIAHFVVWFTPNAYAISIISSINISVTGIAFNLILIRSARRRVEEIARVDMGPDAISGLQFNVATTKASESRFGVDIEPEMGFHRNDEELGSTTLDHGQISSITPV</sequence>
<gene>
    <name evidence="2" type="ORF">BDN70DRAFT_995197</name>
</gene>
<feature type="transmembrane region" description="Helical" evidence="1">
    <location>
        <begin position="45"/>
        <end position="66"/>
    </location>
</feature>
<keyword evidence="3" id="KW-1185">Reference proteome</keyword>
<name>A0A9P5YWR2_9AGAR</name>
<evidence type="ECO:0000313" key="2">
    <source>
        <dbReference type="EMBL" id="KAF9477087.1"/>
    </source>
</evidence>
<organism evidence="2 3">
    <name type="scientific">Pholiota conissans</name>
    <dbReference type="NCBI Taxonomy" id="109636"/>
    <lineage>
        <taxon>Eukaryota</taxon>
        <taxon>Fungi</taxon>
        <taxon>Dikarya</taxon>
        <taxon>Basidiomycota</taxon>
        <taxon>Agaricomycotina</taxon>
        <taxon>Agaricomycetes</taxon>
        <taxon>Agaricomycetidae</taxon>
        <taxon>Agaricales</taxon>
        <taxon>Agaricineae</taxon>
        <taxon>Strophariaceae</taxon>
        <taxon>Pholiota</taxon>
    </lineage>
</organism>
<comment type="caution">
    <text evidence="2">The sequence shown here is derived from an EMBL/GenBank/DDBJ whole genome shotgun (WGS) entry which is preliminary data.</text>
</comment>
<keyword evidence="1" id="KW-0812">Transmembrane</keyword>
<keyword evidence="1" id="KW-1133">Transmembrane helix</keyword>
<dbReference type="OrthoDB" id="3357408at2759"/>
<dbReference type="Proteomes" id="UP000807469">
    <property type="component" value="Unassembled WGS sequence"/>
</dbReference>
<evidence type="ECO:0000313" key="3">
    <source>
        <dbReference type="Proteomes" id="UP000807469"/>
    </source>
</evidence>
<keyword evidence="1" id="KW-0472">Membrane</keyword>
<feature type="transmembrane region" description="Helical" evidence="1">
    <location>
        <begin position="214"/>
        <end position="236"/>
    </location>
</feature>
<dbReference type="EMBL" id="MU155272">
    <property type="protein sequence ID" value="KAF9477087.1"/>
    <property type="molecule type" value="Genomic_DNA"/>
</dbReference>